<dbReference type="EMBL" id="VEPZ02001519">
    <property type="protein sequence ID" value="KAE8669779.1"/>
    <property type="molecule type" value="Genomic_DNA"/>
</dbReference>
<proteinExistence type="predicted"/>
<sequence>MRPPSLHCNFFSSLKQVEKRLKLEENQPDSGPSSSTPSHVPETNPTPTQSLGTPLYLHLTNPSSPNIVGVKGPKCEKEVERMEGWIRYFLGNGSEPLRLAFLLMGKAAFESGDECGFQCLEFPSAIDEFLKIDPPKD</sequence>
<evidence type="ECO:0000313" key="3">
    <source>
        <dbReference type="Proteomes" id="UP000436088"/>
    </source>
</evidence>
<dbReference type="AlphaFoldDB" id="A0A6A2Y890"/>
<organism evidence="2 3">
    <name type="scientific">Hibiscus syriacus</name>
    <name type="common">Rose of Sharon</name>
    <dbReference type="NCBI Taxonomy" id="106335"/>
    <lineage>
        <taxon>Eukaryota</taxon>
        <taxon>Viridiplantae</taxon>
        <taxon>Streptophyta</taxon>
        <taxon>Embryophyta</taxon>
        <taxon>Tracheophyta</taxon>
        <taxon>Spermatophyta</taxon>
        <taxon>Magnoliopsida</taxon>
        <taxon>eudicotyledons</taxon>
        <taxon>Gunneridae</taxon>
        <taxon>Pentapetalae</taxon>
        <taxon>rosids</taxon>
        <taxon>malvids</taxon>
        <taxon>Malvales</taxon>
        <taxon>Malvaceae</taxon>
        <taxon>Malvoideae</taxon>
        <taxon>Hibiscus</taxon>
    </lineage>
</organism>
<comment type="caution">
    <text evidence="2">The sequence shown here is derived from an EMBL/GenBank/DDBJ whole genome shotgun (WGS) entry which is preliminary data.</text>
</comment>
<feature type="compositionally biased region" description="Polar residues" evidence="1">
    <location>
        <begin position="28"/>
        <end position="52"/>
    </location>
</feature>
<name>A0A6A2Y890_HIBSY</name>
<feature type="region of interest" description="Disordered" evidence="1">
    <location>
        <begin position="23"/>
        <end position="55"/>
    </location>
</feature>
<evidence type="ECO:0000313" key="2">
    <source>
        <dbReference type="EMBL" id="KAE8669779.1"/>
    </source>
</evidence>
<gene>
    <name evidence="2" type="ORF">F3Y22_tig00112217pilonHSYRG00139</name>
</gene>
<accession>A0A6A2Y890</accession>
<dbReference type="Proteomes" id="UP000436088">
    <property type="component" value="Unassembled WGS sequence"/>
</dbReference>
<reference evidence="2" key="1">
    <citation type="submission" date="2019-09" db="EMBL/GenBank/DDBJ databases">
        <title>Draft genome information of white flower Hibiscus syriacus.</title>
        <authorList>
            <person name="Kim Y.-M."/>
        </authorList>
    </citation>
    <scope>NUCLEOTIDE SEQUENCE [LARGE SCALE GENOMIC DNA]</scope>
    <source>
        <strain evidence="2">YM2019G1</strain>
    </source>
</reference>
<protein>
    <submittedName>
        <fullName evidence="2">Chlorophyll a-b binding protein 8</fullName>
    </submittedName>
</protein>
<keyword evidence="3" id="KW-1185">Reference proteome</keyword>
<evidence type="ECO:0000256" key="1">
    <source>
        <dbReference type="SAM" id="MobiDB-lite"/>
    </source>
</evidence>